<evidence type="ECO:0000313" key="2">
    <source>
        <dbReference type="Proteomes" id="UP001163603"/>
    </source>
</evidence>
<accession>A0ACC0XF08</accession>
<keyword evidence="2" id="KW-1185">Reference proteome</keyword>
<comment type="caution">
    <text evidence="1">The sequence shown here is derived from an EMBL/GenBank/DDBJ whole genome shotgun (WGS) entry which is preliminary data.</text>
</comment>
<organism evidence="1 2">
    <name type="scientific">Pistacia integerrima</name>
    <dbReference type="NCBI Taxonomy" id="434235"/>
    <lineage>
        <taxon>Eukaryota</taxon>
        <taxon>Viridiplantae</taxon>
        <taxon>Streptophyta</taxon>
        <taxon>Embryophyta</taxon>
        <taxon>Tracheophyta</taxon>
        <taxon>Spermatophyta</taxon>
        <taxon>Magnoliopsida</taxon>
        <taxon>eudicotyledons</taxon>
        <taxon>Gunneridae</taxon>
        <taxon>Pentapetalae</taxon>
        <taxon>rosids</taxon>
        <taxon>malvids</taxon>
        <taxon>Sapindales</taxon>
        <taxon>Anacardiaceae</taxon>
        <taxon>Pistacia</taxon>
    </lineage>
</organism>
<dbReference type="Proteomes" id="UP001163603">
    <property type="component" value="Chromosome 13"/>
</dbReference>
<evidence type="ECO:0000313" key="1">
    <source>
        <dbReference type="EMBL" id="KAJ0015237.1"/>
    </source>
</evidence>
<protein>
    <submittedName>
        <fullName evidence="1">Uncharacterized protein</fullName>
    </submittedName>
</protein>
<sequence>MAYIPPHKRHSQDSNRPTPTPIPELLAPQYKRDLNLISSQHDVDSAVDITISNPCVYKWFIVGLDDNDQFPSFVHLERISEPIEQTLGEKSLVLVNDHADKGNDEVGGNISRRPWEFVAKNAWPDILTCFNNLRNRMECKELEKVKPVLVARFGKIRFRGSYYVNIEKVKKYPVTETTLEPLRRRFHTNVPTSYMENIISGVVPKIGFDFEADKDVYQIMVTDSMRPFSIVNCKCRVKEDKTLELYKASFLLHAYICVNRMMEVEKNHARRMAIDTSCVDKNLDLRLTLWTKSIGNDFTDEEIQSLRNLISSAILDPGVKGGLRWPLGKSNSGDQYCVSGVWHLKVKLYETSSLRLKVRHADRFRFESSTGESSIEIILKWKQLASDILEQKVDTDTMYNMFKDTLGLIWDHFLCCEHLLTQATHAKLYLL</sequence>
<proteinExistence type="predicted"/>
<gene>
    <name evidence="1" type="ORF">Pint_20246</name>
</gene>
<dbReference type="EMBL" id="CM047748">
    <property type="protein sequence ID" value="KAJ0015237.1"/>
    <property type="molecule type" value="Genomic_DNA"/>
</dbReference>
<reference evidence="2" key="1">
    <citation type="journal article" date="2023" name="G3 (Bethesda)">
        <title>Genome assembly and association tests identify interacting loci associated with vigor, precocity, and sex in interspecific pistachio rootstocks.</title>
        <authorList>
            <person name="Palmer W."/>
            <person name="Jacygrad E."/>
            <person name="Sagayaradj S."/>
            <person name="Cavanaugh K."/>
            <person name="Han R."/>
            <person name="Bertier L."/>
            <person name="Beede B."/>
            <person name="Kafkas S."/>
            <person name="Golino D."/>
            <person name="Preece J."/>
            <person name="Michelmore R."/>
        </authorList>
    </citation>
    <scope>NUCLEOTIDE SEQUENCE [LARGE SCALE GENOMIC DNA]</scope>
</reference>
<name>A0ACC0XF08_9ROSI</name>